<dbReference type="EC" id="2.4.-.-" evidence="1"/>
<comment type="caution">
    <text evidence="1">The sequence shown here is derived from an EMBL/GenBank/DDBJ whole genome shotgun (WGS) entry which is preliminary data.</text>
</comment>
<gene>
    <name evidence="1" type="ORF">ACFQ1S_32465</name>
</gene>
<organism evidence="1 2">
    <name type="scientific">Kibdelosporangium lantanae</name>
    <dbReference type="NCBI Taxonomy" id="1497396"/>
    <lineage>
        <taxon>Bacteria</taxon>
        <taxon>Bacillati</taxon>
        <taxon>Actinomycetota</taxon>
        <taxon>Actinomycetes</taxon>
        <taxon>Pseudonocardiales</taxon>
        <taxon>Pseudonocardiaceae</taxon>
        <taxon>Kibdelosporangium</taxon>
    </lineage>
</organism>
<keyword evidence="1" id="KW-0328">Glycosyltransferase</keyword>
<reference evidence="2" key="1">
    <citation type="journal article" date="2019" name="Int. J. Syst. Evol. Microbiol.">
        <title>The Global Catalogue of Microorganisms (GCM) 10K type strain sequencing project: providing services to taxonomists for standard genome sequencing and annotation.</title>
        <authorList>
            <consortium name="The Broad Institute Genomics Platform"/>
            <consortium name="The Broad Institute Genome Sequencing Center for Infectious Disease"/>
            <person name="Wu L."/>
            <person name="Ma J."/>
        </authorList>
    </citation>
    <scope>NUCLEOTIDE SEQUENCE [LARGE SCALE GENOMIC DNA]</scope>
    <source>
        <strain evidence="2">JCM 31486</strain>
    </source>
</reference>
<dbReference type="GO" id="GO:0016757">
    <property type="term" value="F:glycosyltransferase activity"/>
    <property type="evidence" value="ECO:0007669"/>
    <property type="project" value="UniProtKB-KW"/>
</dbReference>
<accession>A0ABW3MIK5</accession>
<keyword evidence="1" id="KW-0808">Transferase</keyword>
<proteinExistence type="predicted"/>
<evidence type="ECO:0000313" key="1">
    <source>
        <dbReference type="EMBL" id="MFD1049912.1"/>
    </source>
</evidence>
<evidence type="ECO:0000313" key="2">
    <source>
        <dbReference type="Proteomes" id="UP001597045"/>
    </source>
</evidence>
<dbReference type="Pfam" id="PF13692">
    <property type="entry name" value="Glyco_trans_1_4"/>
    <property type="match status" value="1"/>
</dbReference>
<keyword evidence="2" id="KW-1185">Reference proteome</keyword>
<name>A0ABW3MIK5_9PSEU</name>
<dbReference type="Gene3D" id="3.40.50.2000">
    <property type="entry name" value="Glycogen Phosphorylase B"/>
    <property type="match status" value="1"/>
</dbReference>
<sequence>MGSLTRNPGFVADVRARIDHLGLRDRMILAGPMTDMNPSYAHADLLVLPSHGEAYGMVITEALARGVPMPEAVA</sequence>
<protein>
    <submittedName>
        <fullName evidence="1">Glycosyltransferase</fullName>
        <ecNumber evidence="1">2.4.-.-</ecNumber>
    </submittedName>
</protein>
<dbReference type="SUPFAM" id="SSF53756">
    <property type="entry name" value="UDP-Glycosyltransferase/glycogen phosphorylase"/>
    <property type="match status" value="1"/>
</dbReference>
<dbReference type="Proteomes" id="UP001597045">
    <property type="component" value="Unassembled WGS sequence"/>
</dbReference>
<dbReference type="EMBL" id="JBHTIS010002480">
    <property type="protein sequence ID" value="MFD1049912.1"/>
    <property type="molecule type" value="Genomic_DNA"/>
</dbReference>
<feature type="non-terminal residue" evidence="1">
    <location>
        <position position="74"/>
    </location>
</feature>